<name>A0ABR2MRU6_9ASPA</name>
<evidence type="ECO:0000313" key="2">
    <source>
        <dbReference type="EMBL" id="KAK8965678.1"/>
    </source>
</evidence>
<keyword evidence="3" id="KW-1185">Reference proteome</keyword>
<dbReference type="EMBL" id="JBBWWR010000006">
    <property type="protein sequence ID" value="KAK8965678.1"/>
    <property type="molecule type" value="Genomic_DNA"/>
</dbReference>
<protein>
    <recommendedName>
        <fullName evidence="1">DUF8204 domain-containing protein</fullName>
    </recommendedName>
</protein>
<feature type="domain" description="DUF8204" evidence="1">
    <location>
        <begin position="29"/>
        <end position="120"/>
    </location>
</feature>
<gene>
    <name evidence="2" type="ORF">KSP40_PGU011175</name>
</gene>
<comment type="caution">
    <text evidence="2">The sequence shown here is derived from an EMBL/GenBank/DDBJ whole genome shotgun (WGS) entry which is preliminary data.</text>
</comment>
<dbReference type="Proteomes" id="UP001412067">
    <property type="component" value="Unassembled WGS sequence"/>
</dbReference>
<evidence type="ECO:0000313" key="3">
    <source>
        <dbReference type="Proteomes" id="UP001412067"/>
    </source>
</evidence>
<accession>A0ABR2MRU6</accession>
<evidence type="ECO:0000259" key="1">
    <source>
        <dbReference type="Pfam" id="PF26631"/>
    </source>
</evidence>
<reference evidence="2 3" key="1">
    <citation type="journal article" date="2022" name="Nat. Plants">
        <title>Genomes of leafy and leafless Platanthera orchids illuminate the evolution of mycoheterotrophy.</title>
        <authorList>
            <person name="Li M.H."/>
            <person name="Liu K.W."/>
            <person name="Li Z."/>
            <person name="Lu H.C."/>
            <person name="Ye Q.L."/>
            <person name="Zhang D."/>
            <person name="Wang J.Y."/>
            <person name="Li Y.F."/>
            <person name="Zhong Z.M."/>
            <person name="Liu X."/>
            <person name="Yu X."/>
            <person name="Liu D.K."/>
            <person name="Tu X.D."/>
            <person name="Liu B."/>
            <person name="Hao Y."/>
            <person name="Liao X.Y."/>
            <person name="Jiang Y.T."/>
            <person name="Sun W.H."/>
            <person name="Chen J."/>
            <person name="Chen Y.Q."/>
            <person name="Ai Y."/>
            <person name="Zhai J.W."/>
            <person name="Wu S.S."/>
            <person name="Zhou Z."/>
            <person name="Hsiao Y.Y."/>
            <person name="Wu W.L."/>
            <person name="Chen Y.Y."/>
            <person name="Lin Y.F."/>
            <person name="Hsu J.L."/>
            <person name="Li C.Y."/>
            <person name="Wang Z.W."/>
            <person name="Zhao X."/>
            <person name="Zhong W.Y."/>
            <person name="Ma X.K."/>
            <person name="Ma L."/>
            <person name="Huang J."/>
            <person name="Chen G.Z."/>
            <person name="Huang M.Z."/>
            <person name="Huang L."/>
            <person name="Peng D.H."/>
            <person name="Luo Y.B."/>
            <person name="Zou S.Q."/>
            <person name="Chen S.P."/>
            <person name="Lan S."/>
            <person name="Tsai W.C."/>
            <person name="Van de Peer Y."/>
            <person name="Liu Z.J."/>
        </authorList>
    </citation>
    <scope>NUCLEOTIDE SEQUENCE [LARGE SCALE GENOMIC DNA]</scope>
    <source>
        <strain evidence="2">Lor288</strain>
    </source>
</reference>
<dbReference type="PANTHER" id="PTHR34566">
    <property type="entry name" value="ALTERED INHERITANCE OF MITOCHONDRIA PROTEIN"/>
    <property type="match status" value="1"/>
</dbReference>
<sequence>MEVSSAGVGDGDGDGSSVPLQAPKISSYKGKSCKGCLYYSSILKSNARTPVCVGISRTLPQVPSYIVGESEMEASNAGRNLLDFKYACVGYSVFLDNKDNKNETGDDQAELPFCAGLELLVDRRVSNGSHAPAHVHNKEDAGARRSYKPAQIMGEEFMSRKVLVSKYCPEGSFGRLKLANMFSSCGGICRKLKLISNRANLFKFR</sequence>
<dbReference type="PANTHER" id="PTHR34566:SF2">
    <property type="entry name" value="ALTERED INHERITANCE OF MITOCHONDRIA PROTEIN"/>
    <property type="match status" value="1"/>
</dbReference>
<proteinExistence type="predicted"/>
<organism evidence="2 3">
    <name type="scientific">Platanthera guangdongensis</name>
    <dbReference type="NCBI Taxonomy" id="2320717"/>
    <lineage>
        <taxon>Eukaryota</taxon>
        <taxon>Viridiplantae</taxon>
        <taxon>Streptophyta</taxon>
        <taxon>Embryophyta</taxon>
        <taxon>Tracheophyta</taxon>
        <taxon>Spermatophyta</taxon>
        <taxon>Magnoliopsida</taxon>
        <taxon>Liliopsida</taxon>
        <taxon>Asparagales</taxon>
        <taxon>Orchidaceae</taxon>
        <taxon>Orchidoideae</taxon>
        <taxon>Orchideae</taxon>
        <taxon>Orchidinae</taxon>
        <taxon>Platanthera</taxon>
    </lineage>
</organism>
<dbReference type="Pfam" id="PF26631">
    <property type="entry name" value="DUF8204"/>
    <property type="match status" value="1"/>
</dbReference>
<dbReference type="InterPro" id="IPR058517">
    <property type="entry name" value="DUF8204"/>
</dbReference>